<protein>
    <recommendedName>
        <fullName evidence="4">Chitin-binding type-2 domain-containing protein</fullName>
    </recommendedName>
</protein>
<accession>A0AAV4B8H9</accession>
<feature type="region of interest" description="Disordered" evidence="1">
    <location>
        <begin position="76"/>
        <end position="111"/>
    </location>
</feature>
<reference evidence="2 3" key="1">
    <citation type="journal article" date="2021" name="Elife">
        <title>Chloroplast acquisition without the gene transfer in kleptoplastic sea slugs, Plakobranchus ocellatus.</title>
        <authorList>
            <person name="Maeda T."/>
            <person name="Takahashi S."/>
            <person name="Yoshida T."/>
            <person name="Shimamura S."/>
            <person name="Takaki Y."/>
            <person name="Nagai Y."/>
            <person name="Toyoda A."/>
            <person name="Suzuki Y."/>
            <person name="Arimoto A."/>
            <person name="Ishii H."/>
            <person name="Satoh N."/>
            <person name="Nishiyama T."/>
            <person name="Hasebe M."/>
            <person name="Maruyama T."/>
            <person name="Minagawa J."/>
            <person name="Obokata J."/>
            <person name="Shigenobu S."/>
        </authorList>
    </citation>
    <scope>NUCLEOTIDE SEQUENCE [LARGE SCALE GENOMIC DNA]</scope>
</reference>
<evidence type="ECO:0000313" key="2">
    <source>
        <dbReference type="EMBL" id="GFO16399.1"/>
    </source>
</evidence>
<evidence type="ECO:0000313" key="3">
    <source>
        <dbReference type="Proteomes" id="UP000735302"/>
    </source>
</evidence>
<feature type="region of interest" description="Disordered" evidence="1">
    <location>
        <begin position="47"/>
        <end position="66"/>
    </location>
</feature>
<sequence length="111" mass="12356">MVNITTITPEDVRPTTKTSSHIVLPGSTMTTLPGDVTKLLHSNNGQLSSELFNSNPGQQPQACPAGQYYDYNTRRCELNNNNNNNNNNNQGQQPYCPPGQYYDYSSRRCGQ</sequence>
<dbReference type="AlphaFoldDB" id="A0AAV4B8H9"/>
<dbReference type="Proteomes" id="UP000735302">
    <property type="component" value="Unassembled WGS sequence"/>
</dbReference>
<feature type="compositionally biased region" description="Polar residues" evidence="1">
    <location>
        <begin position="15"/>
        <end position="29"/>
    </location>
</feature>
<feature type="compositionally biased region" description="Low complexity" evidence="1">
    <location>
        <begin position="56"/>
        <end position="66"/>
    </location>
</feature>
<comment type="caution">
    <text evidence="2">The sequence shown here is derived from an EMBL/GenBank/DDBJ whole genome shotgun (WGS) entry which is preliminary data.</text>
</comment>
<evidence type="ECO:0000256" key="1">
    <source>
        <dbReference type="SAM" id="MobiDB-lite"/>
    </source>
</evidence>
<gene>
    <name evidence="2" type="ORF">PoB_004290400</name>
</gene>
<proteinExistence type="predicted"/>
<name>A0AAV4B8H9_9GAST</name>
<dbReference type="EMBL" id="BLXT01004660">
    <property type="protein sequence ID" value="GFO16399.1"/>
    <property type="molecule type" value="Genomic_DNA"/>
</dbReference>
<feature type="compositionally biased region" description="Low complexity" evidence="1">
    <location>
        <begin position="79"/>
        <end position="104"/>
    </location>
</feature>
<keyword evidence="3" id="KW-1185">Reference proteome</keyword>
<feature type="region of interest" description="Disordered" evidence="1">
    <location>
        <begin position="1"/>
        <end position="29"/>
    </location>
</feature>
<organism evidence="2 3">
    <name type="scientific">Plakobranchus ocellatus</name>
    <dbReference type="NCBI Taxonomy" id="259542"/>
    <lineage>
        <taxon>Eukaryota</taxon>
        <taxon>Metazoa</taxon>
        <taxon>Spiralia</taxon>
        <taxon>Lophotrochozoa</taxon>
        <taxon>Mollusca</taxon>
        <taxon>Gastropoda</taxon>
        <taxon>Heterobranchia</taxon>
        <taxon>Euthyneura</taxon>
        <taxon>Panpulmonata</taxon>
        <taxon>Sacoglossa</taxon>
        <taxon>Placobranchoidea</taxon>
        <taxon>Plakobranchidae</taxon>
        <taxon>Plakobranchus</taxon>
    </lineage>
</organism>
<evidence type="ECO:0008006" key="4">
    <source>
        <dbReference type="Google" id="ProtNLM"/>
    </source>
</evidence>